<protein>
    <submittedName>
        <fullName evidence="2">Uncharacterized protein</fullName>
    </submittedName>
</protein>
<evidence type="ECO:0000256" key="1">
    <source>
        <dbReference type="SAM" id="MobiDB-lite"/>
    </source>
</evidence>
<feature type="region of interest" description="Disordered" evidence="1">
    <location>
        <begin position="79"/>
        <end position="109"/>
    </location>
</feature>
<keyword evidence="3" id="KW-1185">Reference proteome</keyword>
<dbReference type="AlphaFoldDB" id="A0A699YLE0"/>
<name>A0A699YLE0_HAELA</name>
<sequence length="109" mass="12421">MDKVEWMKGRFVMDRNGTVWHKQANRNSHRHYKSSAALDRLRRLKPLPRTMAANFRRLPGVKQALKYWADPVPSMVPGFEGGAAGFPPRRRDSVNKKMDGTGDPALVPH</sequence>
<evidence type="ECO:0000313" key="2">
    <source>
        <dbReference type="EMBL" id="GFH11087.1"/>
    </source>
</evidence>
<dbReference type="EMBL" id="BLLF01000372">
    <property type="protein sequence ID" value="GFH11087.1"/>
    <property type="molecule type" value="Genomic_DNA"/>
</dbReference>
<organism evidence="2 3">
    <name type="scientific">Haematococcus lacustris</name>
    <name type="common">Green alga</name>
    <name type="synonym">Haematococcus pluvialis</name>
    <dbReference type="NCBI Taxonomy" id="44745"/>
    <lineage>
        <taxon>Eukaryota</taxon>
        <taxon>Viridiplantae</taxon>
        <taxon>Chlorophyta</taxon>
        <taxon>core chlorophytes</taxon>
        <taxon>Chlorophyceae</taxon>
        <taxon>CS clade</taxon>
        <taxon>Chlamydomonadales</taxon>
        <taxon>Haematococcaceae</taxon>
        <taxon>Haematococcus</taxon>
    </lineage>
</organism>
<accession>A0A699YLE0</accession>
<evidence type="ECO:0000313" key="3">
    <source>
        <dbReference type="Proteomes" id="UP000485058"/>
    </source>
</evidence>
<proteinExistence type="predicted"/>
<comment type="caution">
    <text evidence="2">The sequence shown here is derived from an EMBL/GenBank/DDBJ whole genome shotgun (WGS) entry which is preliminary data.</text>
</comment>
<feature type="compositionally biased region" description="Basic and acidic residues" evidence="1">
    <location>
        <begin position="89"/>
        <end position="100"/>
    </location>
</feature>
<reference evidence="2 3" key="1">
    <citation type="submission" date="2020-02" db="EMBL/GenBank/DDBJ databases">
        <title>Draft genome sequence of Haematococcus lacustris strain NIES-144.</title>
        <authorList>
            <person name="Morimoto D."/>
            <person name="Nakagawa S."/>
            <person name="Yoshida T."/>
            <person name="Sawayama S."/>
        </authorList>
    </citation>
    <scope>NUCLEOTIDE SEQUENCE [LARGE SCALE GENOMIC DNA]</scope>
    <source>
        <strain evidence="2 3">NIES-144</strain>
    </source>
</reference>
<dbReference type="Proteomes" id="UP000485058">
    <property type="component" value="Unassembled WGS sequence"/>
</dbReference>
<gene>
    <name evidence="2" type="ORF">HaLaN_06523</name>
</gene>